<accession>A0A0F5LAP2</accession>
<feature type="region of interest" description="Disordered" evidence="1">
    <location>
        <begin position="238"/>
        <end position="266"/>
    </location>
</feature>
<evidence type="ECO:0000313" key="2">
    <source>
        <dbReference type="EMBL" id="KKB79254.1"/>
    </source>
</evidence>
<dbReference type="AlphaFoldDB" id="A0A0F5LAP2"/>
<dbReference type="RefSeq" id="WP_046142660.1">
    <property type="nucleotide sequence ID" value="NZ_LAJG01000015.1"/>
</dbReference>
<evidence type="ECO:0000313" key="3">
    <source>
        <dbReference type="Proteomes" id="UP000033514"/>
    </source>
</evidence>
<gene>
    <name evidence="2" type="ORF">VW35_08625</name>
</gene>
<name>A0A0F5LAP2_9HYPH</name>
<protein>
    <submittedName>
        <fullName evidence="2">Uncharacterized protein</fullName>
    </submittedName>
</protein>
<reference evidence="2 3" key="1">
    <citation type="submission" date="2015-03" db="EMBL/GenBank/DDBJ databases">
        <authorList>
            <person name="Hassan Y.I."/>
            <person name="Lepp D."/>
            <person name="Zhou T."/>
        </authorList>
    </citation>
    <scope>NUCLEOTIDE SEQUENCE [LARGE SCALE GENOMIC DNA]</scope>
    <source>
        <strain evidence="2 3">GH2-10</strain>
    </source>
</reference>
<evidence type="ECO:0000256" key="1">
    <source>
        <dbReference type="SAM" id="MobiDB-lite"/>
    </source>
</evidence>
<comment type="caution">
    <text evidence="2">The sequence shown here is derived from an EMBL/GenBank/DDBJ whole genome shotgun (WGS) entry which is preliminary data.</text>
</comment>
<dbReference type="Proteomes" id="UP000033514">
    <property type="component" value="Unassembled WGS sequence"/>
</dbReference>
<organism evidence="2 3">
    <name type="scientific">Devosia soli</name>
    <dbReference type="NCBI Taxonomy" id="361041"/>
    <lineage>
        <taxon>Bacteria</taxon>
        <taxon>Pseudomonadati</taxon>
        <taxon>Pseudomonadota</taxon>
        <taxon>Alphaproteobacteria</taxon>
        <taxon>Hyphomicrobiales</taxon>
        <taxon>Devosiaceae</taxon>
        <taxon>Devosia</taxon>
    </lineage>
</organism>
<sequence length="266" mass="29007">MPTEPKIDIVETAKILKETSRNLNKFQLRGQTPAARSQALSQQRARVEVAEIRGNLAIKGALARICDEIGLDRCLLDTVCLRGAMLMAMDSERDPVAIQRFRARDAEFQKSRKKQKVGIPAFIAVAAPSNELIEKAQQMGFKRDLLVGGFRGRGALTDLITLGESFSLTIRVEINRSAYLLVNAGEADAAVFEMLSKNDDANEGDAAGATDDNQLLVSDAGEPSAAVDDFPLMKNVVADTERDEEGRSSENTIRRHGIGGPLRRTP</sequence>
<proteinExistence type="predicted"/>
<keyword evidence="3" id="KW-1185">Reference proteome</keyword>
<dbReference type="EMBL" id="LAJG01000015">
    <property type="protein sequence ID" value="KKB79254.1"/>
    <property type="molecule type" value="Genomic_DNA"/>
</dbReference>
<dbReference type="PATRIC" id="fig|361041.3.peg.1073"/>